<dbReference type="SUPFAM" id="SSF52141">
    <property type="entry name" value="Uracil-DNA glycosylase-like"/>
    <property type="match status" value="1"/>
</dbReference>
<dbReference type="PANTHER" id="PTHR33693">
    <property type="entry name" value="TYPE-5 URACIL-DNA GLYCOSYLASE"/>
    <property type="match status" value="1"/>
</dbReference>
<dbReference type="SMART" id="SM00986">
    <property type="entry name" value="UDG"/>
    <property type="match status" value="1"/>
</dbReference>
<keyword evidence="3" id="KW-0227">DNA damage</keyword>
<accession>K9EED3</accession>
<organism evidence="12 13">
    <name type="scientific">Actinobaculum massiliense ACS-171-V-Col2</name>
    <dbReference type="NCBI Taxonomy" id="883066"/>
    <lineage>
        <taxon>Bacteria</taxon>
        <taxon>Bacillati</taxon>
        <taxon>Actinomycetota</taxon>
        <taxon>Actinomycetes</taxon>
        <taxon>Actinomycetales</taxon>
        <taxon>Actinomycetaceae</taxon>
        <taxon>Actinobaculum</taxon>
    </lineage>
</organism>
<evidence type="ECO:0000256" key="7">
    <source>
        <dbReference type="ARBA" id="ARBA00023204"/>
    </source>
</evidence>
<comment type="similarity">
    <text evidence="8">Belongs to the uracil-DNA glycosylase (UDG) superfamily. Type 5 (UDGb) family.</text>
</comment>
<dbReference type="GO" id="GO:0051539">
    <property type="term" value="F:4 iron, 4 sulfur cluster binding"/>
    <property type="evidence" value="ECO:0007669"/>
    <property type="project" value="UniProtKB-KW"/>
</dbReference>
<evidence type="ECO:0000256" key="8">
    <source>
        <dbReference type="ARBA" id="ARBA00023779"/>
    </source>
</evidence>
<dbReference type="STRING" id="202789.GCA_001457435_00938"/>
<evidence type="ECO:0000256" key="9">
    <source>
        <dbReference type="ARBA" id="ARBA00023887"/>
    </source>
</evidence>
<keyword evidence="5" id="KW-0408">Iron</keyword>
<dbReference type="AlphaFoldDB" id="K9EED3"/>
<keyword evidence="2" id="KW-0479">Metal-binding</keyword>
<dbReference type="GO" id="GO:0033958">
    <property type="term" value="F:DNA-deoxyinosine glycosylase activity"/>
    <property type="evidence" value="ECO:0007669"/>
    <property type="project" value="InterPro"/>
</dbReference>
<dbReference type="RefSeq" id="WP_007001382.1">
    <property type="nucleotide sequence ID" value="NZ_JH992955.1"/>
</dbReference>
<evidence type="ECO:0000256" key="3">
    <source>
        <dbReference type="ARBA" id="ARBA00022763"/>
    </source>
</evidence>
<keyword evidence="1" id="KW-0004">4Fe-4S</keyword>
<dbReference type="Pfam" id="PF03167">
    <property type="entry name" value="UDG"/>
    <property type="match status" value="1"/>
</dbReference>
<evidence type="ECO:0000256" key="2">
    <source>
        <dbReference type="ARBA" id="ARBA00022723"/>
    </source>
</evidence>
<dbReference type="Gene3D" id="3.40.470.10">
    <property type="entry name" value="Uracil-DNA glycosylase-like domain"/>
    <property type="match status" value="1"/>
</dbReference>
<dbReference type="PANTHER" id="PTHR33693:SF3">
    <property type="entry name" value="TYPE-5 URACIL-DNA GLYCOSYLASE"/>
    <property type="match status" value="1"/>
</dbReference>
<evidence type="ECO:0000313" key="13">
    <source>
        <dbReference type="Proteomes" id="UP000009888"/>
    </source>
</evidence>
<feature type="region of interest" description="Disordered" evidence="10">
    <location>
        <begin position="1"/>
        <end position="26"/>
    </location>
</feature>
<gene>
    <name evidence="12" type="ORF">HMPREF9233_01176</name>
</gene>
<evidence type="ECO:0000313" key="12">
    <source>
        <dbReference type="EMBL" id="EKU95038.1"/>
    </source>
</evidence>
<keyword evidence="7" id="KW-0234">DNA repair</keyword>
<reference evidence="12 13" key="1">
    <citation type="submission" date="2012-09" db="EMBL/GenBank/DDBJ databases">
        <title>The Genome Sequence of Actinobaculum massiliae ACS-171-V-COL2.</title>
        <authorList>
            <consortium name="The Broad Institute Genome Sequencing Platform"/>
            <person name="Earl A."/>
            <person name="Ward D."/>
            <person name="Feldgarden M."/>
            <person name="Gevers D."/>
            <person name="Saerens B."/>
            <person name="Vaneechoutte M."/>
            <person name="Walker B."/>
            <person name="Young S.K."/>
            <person name="Zeng Q."/>
            <person name="Gargeya S."/>
            <person name="Fitzgerald M."/>
            <person name="Haas B."/>
            <person name="Abouelleil A."/>
            <person name="Alvarado L."/>
            <person name="Arachchi H.M."/>
            <person name="Berlin A."/>
            <person name="Chapman S.B."/>
            <person name="Goldberg J."/>
            <person name="Griggs A."/>
            <person name="Gujja S."/>
            <person name="Hansen M."/>
            <person name="Howarth C."/>
            <person name="Imamovic A."/>
            <person name="Larimer J."/>
            <person name="McCowen C."/>
            <person name="Montmayeur A."/>
            <person name="Murphy C."/>
            <person name="Neiman D."/>
            <person name="Pearson M."/>
            <person name="Priest M."/>
            <person name="Roberts A."/>
            <person name="Saif S."/>
            <person name="Shea T."/>
            <person name="Sisk P."/>
            <person name="Sykes S."/>
            <person name="Wortman J."/>
            <person name="Nusbaum C."/>
            <person name="Birren B."/>
        </authorList>
    </citation>
    <scope>NUCLEOTIDE SEQUENCE [LARGE SCALE GENOMIC DNA]</scope>
    <source>
        <strain evidence="13">ACS-171-V-Col2</strain>
    </source>
</reference>
<dbReference type="CDD" id="cd10031">
    <property type="entry name" value="UDG-F5_TTUDGB_like"/>
    <property type="match status" value="1"/>
</dbReference>
<evidence type="ECO:0000256" key="10">
    <source>
        <dbReference type="SAM" id="MobiDB-lite"/>
    </source>
</evidence>
<comment type="caution">
    <text evidence="12">The sequence shown here is derived from an EMBL/GenBank/DDBJ whole genome shotgun (WGS) entry which is preliminary data.</text>
</comment>
<dbReference type="InterPro" id="IPR051536">
    <property type="entry name" value="UDG_Type-4/5"/>
</dbReference>
<dbReference type="GO" id="GO:0046872">
    <property type="term" value="F:metal ion binding"/>
    <property type="evidence" value="ECO:0007669"/>
    <property type="project" value="UniProtKB-KW"/>
</dbReference>
<keyword evidence="4" id="KW-0378">Hydrolase</keyword>
<proteinExistence type="inferred from homology"/>
<sequence length="297" mass="31889">MDAEENNRDGRAEAPGLKPHPLTGQFFPSPVVPGTGWPGDPAGTQTPVARTASDVERLAAAAESLAELDALVSVSRANPRLTEWCERIARREVASMRRASFANEPYWGRPVPSFGDPQAKVLVVGLAPAAHGGNRTGRNFTGDRAADFLVAALYRAGFANQPSSRCAGDGLAYTGLRMAAAVRQAPPANKPTAQEFATDAPWLRREIELMSQLESVVALGGLAWNALWRIFRSFGWGLPAPKVKFAHEAKVDILRGEGAAPLRLVGCYHPSQQNTFTGRLTEPMIDSVFSGLAPHNN</sequence>
<evidence type="ECO:0000256" key="4">
    <source>
        <dbReference type="ARBA" id="ARBA00022801"/>
    </source>
</evidence>
<evidence type="ECO:0000256" key="5">
    <source>
        <dbReference type="ARBA" id="ARBA00023004"/>
    </source>
</evidence>
<keyword evidence="13" id="KW-1185">Reference proteome</keyword>
<dbReference type="PATRIC" id="fig|883066.3.peg.1234"/>
<keyword evidence="6" id="KW-0411">Iron-sulfur</keyword>
<feature type="compositionally biased region" description="Basic and acidic residues" evidence="10">
    <location>
        <begin position="1"/>
        <end position="12"/>
    </location>
</feature>
<dbReference type="HOGENOM" id="CLU_083279_0_0_11"/>
<dbReference type="SMART" id="SM00987">
    <property type="entry name" value="UreE_C"/>
    <property type="match status" value="1"/>
</dbReference>
<dbReference type="GO" id="GO:0004844">
    <property type="term" value="F:uracil DNA N-glycosylase activity"/>
    <property type="evidence" value="ECO:0007669"/>
    <property type="project" value="InterPro"/>
</dbReference>
<dbReference type="Proteomes" id="UP000009888">
    <property type="component" value="Unassembled WGS sequence"/>
</dbReference>
<evidence type="ECO:0000259" key="11">
    <source>
        <dbReference type="SMART" id="SM00986"/>
    </source>
</evidence>
<dbReference type="InterPro" id="IPR036895">
    <property type="entry name" value="Uracil-DNA_glycosylase-like_sf"/>
</dbReference>
<dbReference type="GO" id="GO:0006284">
    <property type="term" value="P:base-excision repair"/>
    <property type="evidence" value="ECO:0007669"/>
    <property type="project" value="InterPro"/>
</dbReference>
<dbReference type="InterPro" id="IPR044147">
    <property type="entry name" value="UdgB-like"/>
</dbReference>
<dbReference type="InterPro" id="IPR005122">
    <property type="entry name" value="Uracil-DNA_glycosylase-like"/>
</dbReference>
<protein>
    <recommendedName>
        <fullName evidence="9">Type-5 uracil-DNA glycosylase</fullName>
    </recommendedName>
</protein>
<evidence type="ECO:0000256" key="1">
    <source>
        <dbReference type="ARBA" id="ARBA00022485"/>
    </source>
</evidence>
<dbReference type="EMBL" id="AGWL01000006">
    <property type="protein sequence ID" value="EKU95038.1"/>
    <property type="molecule type" value="Genomic_DNA"/>
</dbReference>
<dbReference type="eggNOG" id="COG1573">
    <property type="taxonomic scope" value="Bacteria"/>
</dbReference>
<name>K9EED3_9ACTO</name>
<feature type="domain" description="Uracil-DNA glycosylase-like" evidence="11">
    <location>
        <begin position="112"/>
        <end position="289"/>
    </location>
</feature>
<evidence type="ECO:0000256" key="6">
    <source>
        <dbReference type="ARBA" id="ARBA00023014"/>
    </source>
</evidence>